<dbReference type="PANTHER" id="PTHR34512">
    <property type="entry name" value="CELL SURFACE PROTEIN"/>
    <property type="match status" value="1"/>
</dbReference>
<dbReference type="Gene3D" id="2.130.10.10">
    <property type="entry name" value="YVTN repeat-like/Quinoprotein amine dehydrogenase"/>
    <property type="match status" value="1"/>
</dbReference>
<dbReference type="InterPro" id="IPR018391">
    <property type="entry name" value="PQQ_b-propeller_rpt"/>
</dbReference>
<dbReference type="PROSITE" id="PS51257">
    <property type="entry name" value="PROKAR_LIPOPROTEIN"/>
    <property type="match status" value="1"/>
</dbReference>
<dbReference type="PANTHER" id="PTHR34512:SF30">
    <property type="entry name" value="OUTER MEMBRANE PROTEIN ASSEMBLY FACTOR BAMB"/>
    <property type="match status" value="1"/>
</dbReference>
<name>A0A5D0MLZ4_9BACT</name>
<organism evidence="2 3">
    <name type="scientific">Candidatus Mcinerneyibacterium aminivorans</name>
    <dbReference type="NCBI Taxonomy" id="2703815"/>
    <lineage>
        <taxon>Bacteria</taxon>
        <taxon>Candidatus Macinerneyibacteriota</taxon>
        <taxon>Candidatus Mcinerneyibacteria</taxon>
        <taxon>Candidatus Mcinerneyibacteriales</taxon>
        <taxon>Candidatus Mcinerneyibacteriaceae</taxon>
        <taxon>Candidatus Mcinerneyibacterium</taxon>
    </lineage>
</organism>
<accession>A0A5D0MLZ4</accession>
<dbReference type="InterPro" id="IPR011047">
    <property type="entry name" value="Quinoprotein_ADH-like_sf"/>
</dbReference>
<feature type="domain" description="Pyrrolo-quinoline quinone repeat" evidence="1">
    <location>
        <begin position="248"/>
        <end position="405"/>
    </location>
</feature>
<dbReference type="Pfam" id="PF13360">
    <property type="entry name" value="PQQ_2"/>
    <property type="match status" value="2"/>
</dbReference>
<dbReference type="Proteomes" id="UP000324143">
    <property type="component" value="Unassembled WGS sequence"/>
</dbReference>
<dbReference type="SUPFAM" id="SSF50998">
    <property type="entry name" value="Quinoprotein alcohol dehydrogenase-like"/>
    <property type="match status" value="2"/>
</dbReference>
<dbReference type="Gene3D" id="2.40.10.480">
    <property type="match status" value="1"/>
</dbReference>
<dbReference type="SMART" id="SM00564">
    <property type="entry name" value="PQQ"/>
    <property type="match status" value="6"/>
</dbReference>
<reference evidence="2" key="1">
    <citation type="submission" date="2019-08" db="EMBL/GenBank/DDBJ databases">
        <title>Genomic characterization of a novel candidate phylum (ARYD3) from a high temperature, high salinity tertiary oil reservoir in north central Oklahoma, USA.</title>
        <authorList>
            <person name="Youssef N.H."/>
            <person name="Yadav A."/>
            <person name="Elshahed M.S."/>
        </authorList>
    </citation>
    <scope>NUCLEOTIDE SEQUENCE [LARGE SCALE GENOMIC DNA]</scope>
    <source>
        <strain evidence="2">ARYD3</strain>
    </source>
</reference>
<gene>
    <name evidence="2" type="ORF">FXF47_03110</name>
</gene>
<feature type="domain" description="Pyrrolo-quinoline quinone repeat" evidence="1">
    <location>
        <begin position="94"/>
        <end position="156"/>
    </location>
</feature>
<dbReference type="AlphaFoldDB" id="A0A5D0MLZ4"/>
<dbReference type="Gene3D" id="2.40.128.630">
    <property type="match status" value="1"/>
</dbReference>
<comment type="caution">
    <text evidence="2">The sequence shown here is derived from an EMBL/GenBank/DDBJ whole genome shotgun (WGS) entry which is preliminary data.</text>
</comment>
<dbReference type="InterPro" id="IPR015943">
    <property type="entry name" value="WD40/YVTN_repeat-like_dom_sf"/>
</dbReference>
<evidence type="ECO:0000313" key="2">
    <source>
        <dbReference type="EMBL" id="TYB31599.1"/>
    </source>
</evidence>
<dbReference type="InterPro" id="IPR002372">
    <property type="entry name" value="PQQ_rpt_dom"/>
</dbReference>
<evidence type="ECO:0000313" key="3">
    <source>
        <dbReference type="Proteomes" id="UP000324143"/>
    </source>
</evidence>
<evidence type="ECO:0000259" key="1">
    <source>
        <dbReference type="Pfam" id="PF13360"/>
    </source>
</evidence>
<sequence length="407" mass="47913">MMSSKKYVILLIVILLVVFSCSKKRELKWKYDLGETLKVQTDPLYISDYNIIVTWRIDVKKLDREKQEGEYVVPKVNTFGSDIEMELQNKKFYANLVALNANNGKEVWKTVSLGSSDQNLSSPSYYNGNIYVGSDNNFVSEINASNGKIKWQYDTGSWVYAEVFVNENYILAGNEEGYVFLWDRKTKKLMFKKKIGYIEKKWIVKNGFIYGSSENKIYKLNLDGEIEHKYILKDEYKNFSNQLATDPPIKSKLLFEDKYCYFTAESDYLYKLDIKNWKIIWKKKIETSLSSPIYHDNKIFIGTEKNLIALNSETGEIMNEYKTNNRWIDYDIRFRKGGAVNGEARIFDNTVYFGSYDYALYAYNIDDENLRWTYKIKHHIDRTRPVVTDDFVCFGADSHHLYLLKKY</sequence>
<keyword evidence="3" id="KW-1185">Reference proteome</keyword>
<protein>
    <submittedName>
        <fullName evidence="2">PQQ-like beta-propeller repeat protein</fullName>
    </submittedName>
</protein>
<dbReference type="EMBL" id="VSIX01000032">
    <property type="protein sequence ID" value="TYB31599.1"/>
    <property type="molecule type" value="Genomic_DNA"/>
</dbReference>
<proteinExistence type="predicted"/>